<name>A0A179UH84_BLAGS</name>
<dbReference type="EMBL" id="GG657452">
    <property type="protein sequence ID" value="OAT07405.1"/>
    <property type="molecule type" value="Genomic_DNA"/>
</dbReference>
<proteinExistence type="predicted"/>
<gene>
    <name evidence="1" type="ORF">BDBG_16835</name>
</gene>
<sequence length="57" mass="6609">MMDLILMMQQANAPEEAEYEIFLLAGVKKRHFSTVLNTQRKGVLMLQHLYIPDFGQV</sequence>
<dbReference type="RefSeq" id="XP_031577761.1">
    <property type="nucleotide sequence ID" value="XM_031724706.1"/>
</dbReference>
<dbReference type="Proteomes" id="UP000002038">
    <property type="component" value="Unassembled WGS sequence"/>
</dbReference>
<keyword evidence="2" id="KW-1185">Reference proteome</keyword>
<evidence type="ECO:0000313" key="1">
    <source>
        <dbReference type="EMBL" id="OAT07405.1"/>
    </source>
</evidence>
<dbReference type="AlphaFoldDB" id="A0A179UH84"/>
<dbReference type="KEGG" id="bgh:BDBG_16835"/>
<reference evidence="2" key="1">
    <citation type="journal article" date="2015" name="PLoS Genet.">
        <title>The dynamic genome and transcriptome of the human fungal pathogen Blastomyces and close relative Emmonsia.</title>
        <authorList>
            <person name="Munoz J.F."/>
            <person name="Gauthier G.M."/>
            <person name="Desjardins C.A."/>
            <person name="Gallo J.E."/>
            <person name="Holder J."/>
            <person name="Sullivan T.D."/>
            <person name="Marty A.J."/>
            <person name="Carmen J.C."/>
            <person name="Chen Z."/>
            <person name="Ding L."/>
            <person name="Gujja S."/>
            <person name="Magrini V."/>
            <person name="Misas E."/>
            <person name="Mitreva M."/>
            <person name="Priest M."/>
            <person name="Saif S."/>
            <person name="Whiston E.A."/>
            <person name="Young S."/>
            <person name="Zeng Q."/>
            <person name="Goldman W.E."/>
            <person name="Mardis E.R."/>
            <person name="Taylor J.W."/>
            <person name="McEwen J.G."/>
            <person name="Clay O.K."/>
            <person name="Klein B.S."/>
            <person name="Cuomo C.A."/>
        </authorList>
    </citation>
    <scope>NUCLEOTIDE SEQUENCE [LARGE SCALE GENOMIC DNA]</scope>
    <source>
        <strain evidence="2">SLH14081</strain>
    </source>
</reference>
<accession>A0A179UH84</accession>
<dbReference type="VEuPathDB" id="FungiDB:BDBG_16835"/>
<dbReference type="GeneID" id="42528816"/>
<evidence type="ECO:0000313" key="2">
    <source>
        <dbReference type="Proteomes" id="UP000002038"/>
    </source>
</evidence>
<organism evidence="1 2">
    <name type="scientific">Blastomyces gilchristii (strain SLH14081)</name>
    <name type="common">Blastomyces dermatitidis</name>
    <dbReference type="NCBI Taxonomy" id="559298"/>
    <lineage>
        <taxon>Eukaryota</taxon>
        <taxon>Fungi</taxon>
        <taxon>Dikarya</taxon>
        <taxon>Ascomycota</taxon>
        <taxon>Pezizomycotina</taxon>
        <taxon>Eurotiomycetes</taxon>
        <taxon>Eurotiomycetidae</taxon>
        <taxon>Onygenales</taxon>
        <taxon>Ajellomycetaceae</taxon>
        <taxon>Blastomyces</taxon>
    </lineage>
</organism>
<protein>
    <submittedName>
        <fullName evidence="1">Uncharacterized protein</fullName>
    </submittedName>
</protein>